<dbReference type="GO" id="GO:0008915">
    <property type="term" value="F:lipid-A-disaccharide synthase activity"/>
    <property type="evidence" value="ECO:0007669"/>
    <property type="project" value="UniProtKB-EC"/>
</dbReference>
<dbReference type="RefSeq" id="WP_200673605.1">
    <property type="nucleotide sequence ID" value="NZ_JAACYA010000001.1"/>
</dbReference>
<organism evidence="11 12">
    <name type="scientific">Persephonella atlantica</name>
    <dbReference type="NCBI Taxonomy" id="2699429"/>
    <lineage>
        <taxon>Bacteria</taxon>
        <taxon>Pseudomonadati</taxon>
        <taxon>Aquificota</taxon>
        <taxon>Aquificia</taxon>
        <taxon>Aquificales</taxon>
        <taxon>Hydrogenothermaceae</taxon>
        <taxon>Persephonella</taxon>
    </lineage>
</organism>
<dbReference type="Proteomes" id="UP000772812">
    <property type="component" value="Unassembled WGS sequence"/>
</dbReference>
<keyword evidence="8 10" id="KW-0443">Lipid metabolism</keyword>
<dbReference type="EC" id="2.4.1.182" evidence="2 10"/>
<reference evidence="11 12" key="1">
    <citation type="journal article" date="2021" name="Syst. Appl. Microbiol.">
        <title>Persephonella atlantica sp. nov.: How to adapt to physico-chemical gradients in high temperature hydrothermal habitats.</title>
        <authorList>
            <person name="Francois D.X."/>
            <person name="Godfroy A."/>
            <person name="Mathien C."/>
            <person name="Aube J."/>
            <person name="Cathalot C."/>
            <person name="Lesongeur F."/>
            <person name="L'Haridon S."/>
            <person name="Philippon X."/>
            <person name="Roussel E.G."/>
        </authorList>
    </citation>
    <scope>NUCLEOTIDE SEQUENCE [LARGE SCALE GENOMIC DNA]</scope>
    <source>
        <strain evidence="11 12">MO1340</strain>
    </source>
</reference>
<comment type="catalytic activity">
    <reaction evidence="9 10">
        <text>a lipid X + a UDP-2-N,3-O-bis[(3R)-3-hydroxyacyl]-alpha-D-glucosamine = a lipid A disaccharide + UDP + H(+)</text>
        <dbReference type="Rhea" id="RHEA:67828"/>
        <dbReference type="ChEBI" id="CHEBI:15378"/>
        <dbReference type="ChEBI" id="CHEBI:58223"/>
        <dbReference type="ChEBI" id="CHEBI:137748"/>
        <dbReference type="ChEBI" id="CHEBI:176338"/>
        <dbReference type="ChEBI" id="CHEBI:176343"/>
        <dbReference type="EC" id="2.4.1.182"/>
    </reaction>
</comment>
<dbReference type="EMBL" id="JAACYA010000001">
    <property type="protein sequence ID" value="MBK3332222.1"/>
    <property type="molecule type" value="Genomic_DNA"/>
</dbReference>
<keyword evidence="6 10" id="KW-0328">Glycosyltransferase</keyword>
<comment type="pathway">
    <text evidence="10">Bacterial outer membrane biogenesis; LPS lipid A biosynthesis.</text>
</comment>
<protein>
    <recommendedName>
        <fullName evidence="3 10">Lipid-A-disaccharide synthase</fullName>
        <ecNumber evidence="2 10">2.4.1.182</ecNumber>
    </recommendedName>
</protein>
<evidence type="ECO:0000313" key="11">
    <source>
        <dbReference type="EMBL" id="MBK3332222.1"/>
    </source>
</evidence>
<evidence type="ECO:0000256" key="7">
    <source>
        <dbReference type="ARBA" id="ARBA00022679"/>
    </source>
</evidence>
<keyword evidence="12" id="KW-1185">Reference proteome</keyword>
<evidence type="ECO:0000256" key="2">
    <source>
        <dbReference type="ARBA" id="ARBA00012687"/>
    </source>
</evidence>
<evidence type="ECO:0000313" key="12">
    <source>
        <dbReference type="Proteomes" id="UP000772812"/>
    </source>
</evidence>
<evidence type="ECO:0000256" key="5">
    <source>
        <dbReference type="ARBA" id="ARBA00022556"/>
    </source>
</evidence>
<dbReference type="Pfam" id="PF02684">
    <property type="entry name" value="LpxB"/>
    <property type="match status" value="1"/>
</dbReference>
<evidence type="ECO:0000256" key="9">
    <source>
        <dbReference type="ARBA" id="ARBA00048975"/>
    </source>
</evidence>
<dbReference type="PANTHER" id="PTHR30372">
    <property type="entry name" value="LIPID-A-DISACCHARIDE SYNTHASE"/>
    <property type="match status" value="1"/>
</dbReference>
<comment type="function">
    <text evidence="1 10">Condensation of UDP-2,3-diacylglucosamine and 2,3-diacylglucosamine-1-phosphate to form lipid A disaccharide, a precursor of lipid A, a phosphorylated glycolipid that anchors the lipopolysaccharide to the outer membrane of the cell.</text>
</comment>
<comment type="caution">
    <text evidence="11">The sequence shown here is derived from an EMBL/GenBank/DDBJ whole genome shotgun (WGS) entry which is preliminary data.</text>
</comment>
<dbReference type="NCBIfam" id="TIGR00215">
    <property type="entry name" value="lpxB"/>
    <property type="match status" value="1"/>
</dbReference>
<name>A0ABS1GH07_9AQUI</name>
<evidence type="ECO:0000256" key="8">
    <source>
        <dbReference type="ARBA" id="ARBA00023098"/>
    </source>
</evidence>
<evidence type="ECO:0000256" key="1">
    <source>
        <dbReference type="ARBA" id="ARBA00002056"/>
    </source>
</evidence>
<evidence type="ECO:0000256" key="10">
    <source>
        <dbReference type="HAMAP-Rule" id="MF_00392"/>
    </source>
</evidence>
<keyword evidence="4 10" id="KW-0444">Lipid biosynthesis</keyword>
<sequence>MKKIFISVGEISGDNYASQLIKLLPQYRWTGITGPKMRQAGCETVQRLEDISVVGIMEAIPKYLQIRKSFKKAVEELERGVDLLIVVDFPGFNLKLLEEAKKRGIKTVYFIVPQVWAWGKGRIPKIAKNTDILISIWPFEKDVYRDYLDQLRFEFVGHPLLDIVKTTKTESEIKAILSIPEEKKLFGFLPGSRESEVKTLLPLMLKAGEILIKEKPELHFVIPATPNVEKLIKDKISKHKLPVSVLTEKQIKNPSYEVMKHSVFSIIASGTATLEASIIGNPFILVYKVSPITFFIGRMLVSIDYLGLPNIIAGKEVIKELLQKDCSPEKIASESLKYLKNPQLYEKTKKELQGVKSALGEKGALKKTAQIIKDYLESVSGK</sequence>
<evidence type="ECO:0000256" key="4">
    <source>
        <dbReference type="ARBA" id="ARBA00022516"/>
    </source>
</evidence>
<dbReference type="HAMAP" id="MF_00392">
    <property type="entry name" value="LpxB"/>
    <property type="match status" value="1"/>
</dbReference>
<dbReference type="InterPro" id="IPR003835">
    <property type="entry name" value="Glyco_trans_19"/>
</dbReference>
<gene>
    <name evidence="10 11" type="primary">lpxB</name>
    <name evidence="11" type="ORF">GWK41_03960</name>
</gene>
<keyword evidence="5 10" id="KW-0441">Lipid A biosynthesis</keyword>
<keyword evidence="7 10" id="KW-0808">Transferase</keyword>
<dbReference type="PANTHER" id="PTHR30372:SF4">
    <property type="entry name" value="LIPID-A-DISACCHARIDE SYNTHASE, MITOCHONDRIAL-RELATED"/>
    <property type="match status" value="1"/>
</dbReference>
<evidence type="ECO:0000256" key="3">
    <source>
        <dbReference type="ARBA" id="ARBA00020902"/>
    </source>
</evidence>
<dbReference type="SUPFAM" id="SSF53756">
    <property type="entry name" value="UDP-Glycosyltransferase/glycogen phosphorylase"/>
    <property type="match status" value="1"/>
</dbReference>
<evidence type="ECO:0000256" key="6">
    <source>
        <dbReference type="ARBA" id="ARBA00022676"/>
    </source>
</evidence>
<proteinExistence type="inferred from homology"/>
<dbReference type="Gene3D" id="3.40.50.2000">
    <property type="entry name" value="Glycogen Phosphorylase B"/>
    <property type="match status" value="2"/>
</dbReference>
<comment type="similarity">
    <text evidence="10">Belongs to the LpxB family.</text>
</comment>
<accession>A0ABS1GH07</accession>